<accession>A0A1J5QQT1</accession>
<protein>
    <submittedName>
        <fullName evidence="2">Uncharacterized protein</fullName>
    </submittedName>
</protein>
<dbReference type="EMBL" id="MLJW01000822">
    <property type="protein sequence ID" value="OIQ82276.1"/>
    <property type="molecule type" value="Genomic_DNA"/>
</dbReference>
<feature type="region of interest" description="Disordered" evidence="1">
    <location>
        <begin position="485"/>
        <end position="508"/>
    </location>
</feature>
<proteinExistence type="predicted"/>
<sequence>MSKANKRRLCPALGREISRGECGENRIGRYACPASCPHNPFALENYTALLTIEDVLDRMALDWMYEDAADPGRLKRGLADAIRADSGHDTHAFVTWHLFMRRDERGLTCAQRWAQAKFPGLNNDERVLIQAKMQVRVVLLEVHRVLDEQRLEAVDLLAPEAPPMIIVDRSLASRTSRFATLLGWAYPLPHFWRLSGTAIIMPDFGDFEAPEVVAETVRHLGGPTEIAAMRLWLAEHFVRVNAAFTATATERHRLMLASVDAQFGLALYAPQASFAECRAALDAEPEIDRDEPTKNERDEGFAEARDWFDDKSPTMAGRKLLGRILLGQAFWKLEATGAARLAELRSRFEKRLGKRMRFDRERLDDVGARLMMDMPQSDRASVPPRLVERPMQVEFSTSRVQVPTPQGSKADIEAHFMRDYLRDYADHPVPALEGKTPRQAAAIPALRTKLISLLKPMVQRIDEANLRTGRSDDINGLLRNLGLAEIDFPPPPRRARPPEVQADDDDFPEDFEPNRVTARAALHPLPPGPLSEEEVKNRMRAALTGFETAAAAMDELLASGATLLEDVGSLTEGLLSENEYSFLISFLIHGWFTLVPPRTRAPKLDYETMVAELERELERVPSWVAGGPEETMDNVTSGCRQPALLQFLFAEMVEASTAAPKNLRPRPEAMIPMIAVLKVTINEVDRALREV</sequence>
<gene>
    <name evidence="2" type="ORF">GALL_359350</name>
</gene>
<evidence type="ECO:0000256" key="1">
    <source>
        <dbReference type="SAM" id="MobiDB-lite"/>
    </source>
</evidence>
<organism evidence="2">
    <name type="scientific">mine drainage metagenome</name>
    <dbReference type="NCBI Taxonomy" id="410659"/>
    <lineage>
        <taxon>unclassified sequences</taxon>
        <taxon>metagenomes</taxon>
        <taxon>ecological metagenomes</taxon>
    </lineage>
</organism>
<comment type="caution">
    <text evidence="2">The sequence shown here is derived from an EMBL/GenBank/DDBJ whole genome shotgun (WGS) entry which is preliminary data.</text>
</comment>
<dbReference type="AlphaFoldDB" id="A0A1J5QQT1"/>
<name>A0A1J5QQT1_9ZZZZ</name>
<evidence type="ECO:0000313" key="2">
    <source>
        <dbReference type="EMBL" id="OIQ82276.1"/>
    </source>
</evidence>
<reference evidence="2" key="1">
    <citation type="submission" date="2016-10" db="EMBL/GenBank/DDBJ databases">
        <title>Sequence of Gallionella enrichment culture.</title>
        <authorList>
            <person name="Poehlein A."/>
            <person name="Muehling M."/>
            <person name="Daniel R."/>
        </authorList>
    </citation>
    <scope>NUCLEOTIDE SEQUENCE</scope>
</reference>